<dbReference type="AlphaFoldDB" id="A0A1M7RCX8"/>
<keyword evidence="1" id="KW-0472">Membrane</keyword>
<dbReference type="RefSeq" id="WP_072790414.1">
    <property type="nucleotide sequence ID" value="NZ_FRCX01000020.1"/>
</dbReference>
<organism evidence="2 3">
    <name type="scientific">Duganella sacchari</name>
    <dbReference type="NCBI Taxonomy" id="551987"/>
    <lineage>
        <taxon>Bacteria</taxon>
        <taxon>Pseudomonadati</taxon>
        <taxon>Pseudomonadota</taxon>
        <taxon>Betaproteobacteria</taxon>
        <taxon>Burkholderiales</taxon>
        <taxon>Oxalobacteraceae</taxon>
        <taxon>Telluria group</taxon>
        <taxon>Duganella</taxon>
    </lineage>
</organism>
<proteinExistence type="predicted"/>
<keyword evidence="1" id="KW-0812">Transmembrane</keyword>
<keyword evidence="1" id="KW-1133">Transmembrane helix</keyword>
<evidence type="ECO:0000313" key="2">
    <source>
        <dbReference type="EMBL" id="SHN44165.1"/>
    </source>
</evidence>
<evidence type="ECO:0000256" key="1">
    <source>
        <dbReference type="SAM" id="Phobius"/>
    </source>
</evidence>
<dbReference type="OrthoDB" id="8775592at2"/>
<feature type="transmembrane region" description="Helical" evidence="1">
    <location>
        <begin position="60"/>
        <end position="80"/>
    </location>
</feature>
<reference evidence="3" key="1">
    <citation type="submission" date="2016-11" db="EMBL/GenBank/DDBJ databases">
        <authorList>
            <person name="Varghese N."/>
            <person name="Submissions S."/>
        </authorList>
    </citation>
    <scope>NUCLEOTIDE SEQUENCE [LARGE SCALE GENOMIC DNA]</scope>
    <source>
        <strain evidence="3">Sac-22</strain>
    </source>
</reference>
<sequence length="204" mass="23360">MLFIWGKRTYGAADKVGNVSVKTMFGHFWYLPLFPKTSYYVEAKSGKAFELNGLRWRSVLFGYLRVWGAVCAVMAFLHARSEEGTAALPAYLLCALATAAVIGSYFYDRKTQREEVRQLRLSMEKNFGVALDPYECLESLQQEITAKAQANSIAQLDEDWHKQIIRDPFSDQHQLELALLRARCDRQDQVLQQEVLKKVASRRA</sequence>
<dbReference type="EMBL" id="FRCX01000020">
    <property type="protein sequence ID" value="SHN44165.1"/>
    <property type="molecule type" value="Genomic_DNA"/>
</dbReference>
<dbReference type="STRING" id="551987.SAMN05192549_12062"/>
<evidence type="ECO:0000313" key="3">
    <source>
        <dbReference type="Proteomes" id="UP000184339"/>
    </source>
</evidence>
<keyword evidence="3" id="KW-1185">Reference proteome</keyword>
<name>A0A1M7RCX8_9BURK</name>
<dbReference type="Proteomes" id="UP000184339">
    <property type="component" value="Unassembled WGS sequence"/>
</dbReference>
<accession>A0A1M7RCX8</accession>
<feature type="transmembrane region" description="Helical" evidence="1">
    <location>
        <begin position="86"/>
        <end position="107"/>
    </location>
</feature>
<protein>
    <submittedName>
        <fullName evidence="2">Uncharacterized protein</fullName>
    </submittedName>
</protein>
<gene>
    <name evidence="2" type="ORF">SAMN05192549_12062</name>
</gene>